<dbReference type="OrthoDB" id="2666190at2"/>
<proteinExistence type="predicted"/>
<keyword evidence="2" id="KW-1185">Reference proteome</keyword>
<name>A0A1X7ITZ2_9BACL</name>
<evidence type="ECO:0000313" key="1">
    <source>
        <dbReference type="EMBL" id="SMG18508.1"/>
    </source>
</evidence>
<evidence type="ECO:0000313" key="2">
    <source>
        <dbReference type="Proteomes" id="UP000193834"/>
    </source>
</evidence>
<dbReference type="Proteomes" id="UP000193834">
    <property type="component" value="Unassembled WGS sequence"/>
</dbReference>
<organism evidence="1 2">
    <name type="scientific">Paenibacillus aquistagni</name>
    <dbReference type="NCBI Taxonomy" id="1852522"/>
    <lineage>
        <taxon>Bacteria</taxon>
        <taxon>Bacillati</taxon>
        <taxon>Bacillota</taxon>
        <taxon>Bacilli</taxon>
        <taxon>Bacillales</taxon>
        <taxon>Paenibacillaceae</taxon>
        <taxon>Paenibacillus</taxon>
    </lineage>
</organism>
<sequence length="154" mass="17648">MKIHMGSFEVRNPVTHLQVVGVILLMCASLYSTTAIFRMHYPILTYLLIAWLLGCFGYLGYIIKMVKQDSKLLAFDGDALLVREQRVAAKEIESITIMDGYKQAVGLKLKGKRMIAVHLSFSFVQGEQEGIRALEEWAHENQIEISRGHFFRWI</sequence>
<dbReference type="RefSeq" id="WP_085493018.1">
    <property type="nucleotide sequence ID" value="NZ_FXAZ01000001.1"/>
</dbReference>
<reference evidence="1 2" key="1">
    <citation type="submission" date="2017-04" db="EMBL/GenBank/DDBJ databases">
        <authorList>
            <person name="Afonso C.L."/>
            <person name="Miller P.J."/>
            <person name="Scott M.A."/>
            <person name="Spackman E."/>
            <person name="Goraichik I."/>
            <person name="Dimitrov K.M."/>
            <person name="Suarez D.L."/>
            <person name="Swayne D.E."/>
        </authorList>
    </citation>
    <scope>NUCLEOTIDE SEQUENCE [LARGE SCALE GENOMIC DNA]</scope>
    <source>
        <strain evidence="1 2">11</strain>
    </source>
</reference>
<gene>
    <name evidence="1" type="ORF">SAMN06295960_0794</name>
</gene>
<protein>
    <submittedName>
        <fullName evidence="1">Uncharacterized protein</fullName>
    </submittedName>
</protein>
<accession>A0A1X7ITZ2</accession>
<dbReference type="AlphaFoldDB" id="A0A1X7ITZ2"/>
<dbReference type="EMBL" id="FXAZ01000001">
    <property type="protein sequence ID" value="SMG18508.1"/>
    <property type="molecule type" value="Genomic_DNA"/>
</dbReference>